<evidence type="ECO:0000313" key="2">
    <source>
        <dbReference type="EMBL" id="GBP40930.1"/>
    </source>
</evidence>
<sequence length="112" mass="12094">MFMFLVRFNLGLVFDSDPSHIYDSDPVPTLVFNPSPVLNFGSGLAVKNESDLILAPISDPGAVLDSTHRPAFDSDSATNHSSNIVRDEVAGNDDAVSILIPYPLPMLGFVFN</sequence>
<gene>
    <name evidence="2" type="ORF">EVAR_26010_1</name>
</gene>
<dbReference type="OrthoDB" id="4507at2759"/>
<dbReference type="AlphaFoldDB" id="A0A4C1VQX9"/>
<accession>A0A4C1VQX9</accession>
<feature type="chain" id="PRO_5020021899" evidence="1">
    <location>
        <begin position="16"/>
        <end position="112"/>
    </location>
</feature>
<dbReference type="EMBL" id="BGZK01000390">
    <property type="protein sequence ID" value="GBP40930.1"/>
    <property type="molecule type" value="Genomic_DNA"/>
</dbReference>
<protein>
    <submittedName>
        <fullName evidence="2">Uncharacterized protein</fullName>
    </submittedName>
</protein>
<proteinExistence type="predicted"/>
<comment type="caution">
    <text evidence="2">The sequence shown here is derived from an EMBL/GenBank/DDBJ whole genome shotgun (WGS) entry which is preliminary data.</text>
</comment>
<keyword evidence="3" id="KW-1185">Reference proteome</keyword>
<feature type="signal peptide" evidence="1">
    <location>
        <begin position="1"/>
        <end position="15"/>
    </location>
</feature>
<evidence type="ECO:0000256" key="1">
    <source>
        <dbReference type="SAM" id="SignalP"/>
    </source>
</evidence>
<reference evidence="2 3" key="1">
    <citation type="journal article" date="2019" name="Commun. Biol.">
        <title>The bagworm genome reveals a unique fibroin gene that provides high tensile strength.</title>
        <authorList>
            <person name="Kono N."/>
            <person name="Nakamura H."/>
            <person name="Ohtoshi R."/>
            <person name="Tomita M."/>
            <person name="Numata K."/>
            <person name="Arakawa K."/>
        </authorList>
    </citation>
    <scope>NUCLEOTIDE SEQUENCE [LARGE SCALE GENOMIC DNA]</scope>
</reference>
<organism evidence="2 3">
    <name type="scientific">Eumeta variegata</name>
    <name type="common">Bagworm moth</name>
    <name type="synonym">Eumeta japonica</name>
    <dbReference type="NCBI Taxonomy" id="151549"/>
    <lineage>
        <taxon>Eukaryota</taxon>
        <taxon>Metazoa</taxon>
        <taxon>Ecdysozoa</taxon>
        <taxon>Arthropoda</taxon>
        <taxon>Hexapoda</taxon>
        <taxon>Insecta</taxon>
        <taxon>Pterygota</taxon>
        <taxon>Neoptera</taxon>
        <taxon>Endopterygota</taxon>
        <taxon>Lepidoptera</taxon>
        <taxon>Glossata</taxon>
        <taxon>Ditrysia</taxon>
        <taxon>Tineoidea</taxon>
        <taxon>Psychidae</taxon>
        <taxon>Oiketicinae</taxon>
        <taxon>Eumeta</taxon>
    </lineage>
</organism>
<name>A0A4C1VQX9_EUMVA</name>
<dbReference type="Proteomes" id="UP000299102">
    <property type="component" value="Unassembled WGS sequence"/>
</dbReference>
<evidence type="ECO:0000313" key="3">
    <source>
        <dbReference type="Proteomes" id="UP000299102"/>
    </source>
</evidence>
<keyword evidence="1" id="KW-0732">Signal</keyword>